<dbReference type="EMBL" id="CP061035">
    <property type="protein sequence ID" value="QQV76184.1"/>
    <property type="molecule type" value="Genomic_DNA"/>
</dbReference>
<dbReference type="AlphaFoldDB" id="A0A974NSN1"/>
<sequence>MTPSWRKPVGALAILLLIAIWVIGVASLSNTVATWHWVLQLAFYLVAGIAWLWVLPMRRMLQWMETGRWR</sequence>
<feature type="transmembrane region" description="Helical" evidence="1">
    <location>
        <begin position="9"/>
        <end position="29"/>
    </location>
</feature>
<proteinExistence type="predicted"/>
<protein>
    <submittedName>
        <fullName evidence="2">DUF2842 domain-containing protein</fullName>
    </submittedName>
</protein>
<accession>A0A974NSN1</accession>
<organism evidence="2 3">
    <name type="scientific">Sphingomonas aliaeris</name>
    <dbReference type="NCBI Taxonomy" id="2759526"/>
    <lineage>
        <taxon>Bacteria</taxon>
        <taxon>Pseudomonadati</taxon>
        <taxon>Pseudomonadota</taxon>
        <taxon>Alphaproteobacteria</taxon>
        <taxon>Sphingomonadales</taxon>
        <taxon>Sphingomonadaceae</taxon>
        <taxon>Sphingomonas</taxon>
    </lineage>
</organism>
<keyword evidence="1" id="KW-0472">Membrane</keyword>
<keyword evidence="3" id="KW-1185">Reference proteome</keyword>
<name>A0A974NSN1_9SPHN</name>
<evidence type="ECO:0000313" key="2">
    <source>
        <dbReference type="EMBL" id="QQV76184.1"/>
    </source>
</evidence>
<evidence type="ECO:0000256" key="1">
    <source>
        <dbReference type="SAM" id="Phobius"/>
    </source>
</evidence>
<keyword evidence="1" id="KW-1133">Transmembrane helix</keyword>
<evidence type="ECO:0000313" key="3">
    <source>
        <dbReference type="Proteomes" id="UP000595894"/>
    </source>
</evidence>
<gene>
    <name evidence="2" type="ORF">H5J25_11700</name>
</gene>
<dbReference type="RefSeq" id="WP_202091169.1">
    <property type="nucleotide sequence ID" value="NZ_CP061035.1"/>
</dbReference>
<dbReference type="Pfam" id="PF11003">
    <property type="entry name" value="DUF2842"/>
    <property type="match status" value="1"/>
</dbReference>
<dbReference type="Proteomes" id="UP000595894">
    <property type="component" value="Chromosome"/>
</dbReference>
<feature type="transmembrane region" description="Helical" evidence="1">
    <location>
        <begin position="35"/>
        <end position="55"/>
    </location>
</feature>
<dbReference type="InterPro" id="IPR021265">
    <property type="entry name" value="DUF2842"/>
</dbReference>
<keyword evidence="1" id="KW-0812">Transmembrane</keyword>
<reference evidence="3" key="1">
    <citation type="submission" date="2020-09" db="EMBL/GenBank/DDBJ databases">
        <title>Sphingomonas sp., a new species isolated from pork steak.</title>
        <authorList>
            <person name="Heidler von Heilborn D."/>
        </authorList>
    </citation>
    <scope>NUCLEOTIDE SEQUENCE [LARGE SCALE GENOMIC DNA]</scope>
</reference>
<dbReference type="KEGG" id="sari:H5J25_11700"/>